<keyword evidence="2" id="KW-1185">Reference proteome</keyword>
<accession>A0A251XIC1</accession>
<sequence>MADAPSSRRGASHGWGAVSCVLDAVGSGRRNAPLSKRVTPASSCVSAASGGSARSRGMRAPRISPCCESVIASLLAGESACFLAS</sequence>
<dbReference type="EMBL" id="MDHH01000002">
    <property type="protein sequence ID" value="OUE02898.1"/>
    <property type="molecule type" value="Genomic_DNA"/>
</dbReference>
<organism evidence="1 2">
    <name type="scientific">Clavibacter michiganensis subsp. michiganensis</name>
    <dbReference type="NCBI Taxonomy" id="33013"/>
    <lineage>
        <taxon>Bacteria</taxon>
        <taxon>Bacillati</taxon>
        <taxon>Actinomycetota</taxon>
        <taxon>Actinomycetes</taxon>
        <taxon>Micrococcales</taxon>
        <taxon>Microbacteriaceae</taxon>
        <taxon>Clavibacter</taxon>
    </lineage>
</organism>
<dbReference type="Proteomes" id="UP000195062">
    <property type="component" value="Unassembled WGS sequence"/>
</dbReference>
<evidence type="ECO:0000313" key="2">
    <source>
        <dbReference type="Proteomes" id="UP000195062"/>
    </source>
</evidence>
<evidence type="ECO:0000313" key="1">
    <source>
        <dbReference type="EMBL" id="OUE02898.1"/>
    </source>
</evidence>
<name>A0A251XIC1_CLAMM</name>
<reference evidence="1 2" key="1">
    <citation type="submission" date="2016-08" db="EMBL/GenBank/DDBJ databases">
        <title>Genome sequence of Clavibacter michiganensis subsp. michiganensis strain CASJ007.</title>
        <authorList>
            <person name="Thapa S.P."/>
            <person name="Coaker G."/>
        </authorList>
    </citation>
    <scope>NUCLEOTIDE SEQUENCE [LARGE SCALE GENOMIC DNA]</scope>
    <source>
        <strain evidence="1">CASJ007</strain>
    </source>
</reference>
<proteinExistence type="predicted"/>
<comment type="caution">
    <text evidence="1">The sequence shown here is derived from an EMBL/GenBank/DDBJ whole genome shotgun (WGS) entry which is preliminary data.</text>
</comment>
<protein>
    <submittedName>
        <fullName evidence="1">Uncharacterized protein</fullName>
    </submittedName>
</protein>
<gene>
    <name evidence="1" type="ORF">CMMCAS07_12840</name>
</gene>
<dbReference type="AlphaFoldDB" id="A0A251XIC1"/>